<proteinExistence type="predicted"/>
<reference evidence="5" key="1">
    <citation type="submission" date="2019-06" db="EMBL/GenBank/DDBJ databases">
        <title>Genomics analysis of Aphanomyces spp. identifies a new class of oomycete effector associated with host adaptation.</title>
        <authorList>
            <person name="Gaulin E."/>
        </authorList>
    </citation>
    <scope>NUCLEOTIDE SEQUENCE</scope>
    <source>
        <strain evidence="5">CBS 578.67</strain>
    </source>
</reference>
<feature type="domain" description="Crinkler effector protein N-terminal" evidence="4">
    <location>
        <begin position="3"/>
        <end position="115"/>
    </location>
</feature>
<evidence type="ECO:0000256" key="2">
    <source>
        <dbReference type="ARBA" id="ARBA00004613"/>
    </source>
</evidence>
<keyword evidence="3" id="KW-0964">Secreted</keyword>
<comment type="subcellular location">
    <subcellularLocation>
        <location evidence="1">Host cell</location>
    </subcellularLocation>
    <subcellularLocation>
        <location evidence="2">Secreted</location>
    </subcellularLocation>
</comment>
<evidence type="ECO:0000256" key="3">
    <source>
        <dbReference type="ARBA" id="ARBA00022525"/>
    </source>
</evidence>
<evidence type="ECO:0000259" key="4">
    <source>
        <dbReference type="Pfam" id="PF20147"/>
    </source>
</evidence>
<accession>A0A6A4Z600</accession>
<dbReference type="OrthoDB" id="125809at2759"/>
<organism evidence="5">
    <name type="scientific">Aphanomyces stellatus</name>
    <dbReference type="NCBI Taxonomy" id="120398"/>
    <lineage>
        <taxon>Eukaryota</taxon>
        <taxon>Sar</taxon>
        <taxon>Stramenopiles</taxon>
        <taxon>Oomycota</taxon>
        <taxon>Saprolegniomycetes</taxon>
        <taxon>Saprolegniales</taxon>
        <taxon>Verrucalvaceae</taxon>
        <taxon>Aphanomyces</taxon>
    </lineage>
</organism>
<feature type="non-terminal residue" evidence="5">
    <location>
        <position position="230"/>
    </location>
</feature>
<dbReference type="InterPro" id="IPR045379">
    <property type="entry name" value="Crinkler_N"/>
</dbReference>
<protein>
    <recommendedName>
        <fullName evidence="4">Crinkler effector protein N-terminal domain-containing protein</fullName>
    </recommendedName>
</protein>
<dbReference type="Pfam" id="PF20147">
    <property type="entry name" value="Crinkler"/>
    <property type="match status" value="1"/>
</dbReference>
<dbReference type="AlphaFoldDB" id="A0A6A4Z600"/>
<evidence type="ECO:0000313" key="5">
    <source>
        <dbReference type="EMBL" id="KAF0702700.1"/>
    </source>
</evidence>
<dbReference type="GO" id="GO:0005576">
    <property type="term" value="C:extracellular region"/>
    <property type="evidence" value="ECO:0007669"/>
    <property type="project" value="UniProtKB-SubCell"/>
</dbReference>
<name>A0A6A4Z600_9STRA</name>
<dbReference type="GO" id="GO:0043657">
    <property type="term" value="C:host cell"/>
    <property type="evidence" value="ECO:0007669"/>
    <property type="project" value="UniProtKB-SubCell"/>
</dbReference>
<sequence>MPKLFCVVVGHEGNPFSVNIAADETVDDLKDKIKEKKQDIITFDADKLELYLALKGGAWLSDEDPDLEGLSQTAEGNEVLPLYIIDERKMKATKLLKRYFDANPPVEEQIHVLVVVPEGAVAARTSHAQAVEFQDAVLREMRRQMQIQTEVLTAILPHKSDKSYTDGALGQLECARLEQDELIIDFAPIHNAEAFWSPTIQQQADAITNEADFDAFITPFFNMVLANCGM</sequence>
<dbReference type="EMBL" id="VJMH01004525">
    <property type="protein sequence ID" value="KAF0702700.1"/>
    <property type="molecule type" value="Genomic_DNA"/>
</dbReference>
<evidence type="ECO:0000256" key="1">
    <source>
        <dbReference type="ARBA" id="ARBA00004340"/>
    </source>
</evidence>
<comment type="caution">
    <text evidence="5">The sequence shown here is derived from an EMBL/GenBank/DDBJ whole genome shotgun (WGS) entry which is preliminary data.</text>
</comment>
<gene>
    <name evidence="5" type="ORF">As57867_007731</name>
</gene>